<dbReference type="SUPFAM" id="SSF57756">
    <property type="entry name" value="Retrovirus zinc finger-like domains"/>
    <property type="match status" value="1"/>
</dbReference>
<evidence type="ECO:0000256" key="1">
    <source>
        <dbReference type="ARBA" id="ARBA00022722"/>
    </source>
</evidence>
<feature type="compositionally biased region" description="Low complexity" evidence="12">
    <location>
        <begin position="230"/>
        <end position="243"/>
    </location>
</feature>
<keyword evidence="6" id="KW-0229">DNA integration</keyword>
<dbReference type="PROSITE" id="PS50994">
    <property type="entry name" value="INTEGRASE"/>
    <property type="match status" value="1"/>
</dbReference>
<dbReference type="Pfam" id="PF13976">
    <property type="entry name" value="gag_pre-integrs"/>
    <property type="match status" value="1"/>
</dbReference>
<evidence type="ECO:0000256" key="7">
    <source>
        <dbReference type="ARBA" id="ARBA00022918"/>
    </source>
</evidence>
<gene>
    <name evidence="15" type="ORF">R1sor_023414</name>
</gene>
<reference evidence="15 16" key="1">
    <citation type="submission" date="2024-09" db="EMBL/GenBank/DDBJ databases">
        <title>Chromosome-scale assembly of Riccia sorocarpa.</title>
        <authorList>
            <person name="Paukszto L."/>
        </authorList>
    </citation>
    <scope>NUCLEOTIDE SEQUENCE [LARGE SCALE GENOMIC DNA]</scope>
    <source>
        <strain evidence="15">LP-2024</strain>
        <tissue evidence="15">Aerial parts of the thallus</tissue>
    </source>
</reference>
<dbReference type="PANTHER" id="PTHR42648">
    <property type="entry name" value="TRANSPOSASE, PUTATIVE-RELATED"/>
    <property type="match status" value="1"/>
</dbReference>
<evidence type="ECO:0000256" key="12">
    <source>
        <dbReference type="SAM" id="MobiDB-lite"/>
    </source>
</evidence>
<dbReference type="CDD" id="cd09272">
    <property type="entry name" value="RNase_HI_RT_Ty1"/>
    <property type="match status" value="1"/>
</dbReference>
<name>A0ABD3GMP8_9MARC</name>
<protein>
    <submittedName>
        <fullName evidence="15">Uncharacterized protein</fullName>
    </submittedName>
</protein>
<keyword evidence="2" id="KW-0479">Metal-binding</keyword>
<sequence length="1207" mass="136459">MTTHVNPLSVKLTVFDGTGFLGWKKVMRVHLRSEKLLKVVDETALKPAITVPRDIAQLAVVEAWEDKDDRAVLIISMCLAKPILMEADTEKGSVFLWKWLEKKFTASQEGEIMKLYNEVNNLRFKTGNLIDHNDRFRDLFDSLAAVDKKYEMHEGQQKLLLCRSLPLEWQPFVDFLVTQPALGWTDVATLLTLREIRMRMFSEEIVKMEQAAHVQEKPREKERRGGRGFQGQSSGNRGQNHNSNNRDRQPLRYNLCKICKRMGHWGKDCPQTKKTVTKANVVELVDAVGLREEIMVAEEAQTAEELIFTVDSAYSGVVTVFDRGHVMFFNTGAKIDGFLIGKGNRHGNLYEFSTGKLEEAMATVENDGSSALWHRRLGHVHLKAIQEVQRKDLVVGLPRIDAANEKSVCEWCMMGKQTKKSYTAVGKRAEDARLVYFLKSKDEALMAFRVYKAEAEKHTGKEIKILRSDGSGEYLGHEFIGFCQENGIRRQVTTPYTPQLNGVAERKNRTICEAARTMLCEGGVSKWFWEEAVSTAVRVQNCLPSTAIPGFTPNERWFGTKSDVSYFRVFGSRCYVQIAKEKRKKFDQKSRSCTFMGYSAEGKGYKCWDSSGRRMLISTNVVFDEDKVFSRNEDPGFIRDDLLVKDLEPEGVIVSTLAAAPTVNTVAAVQAMGPQNQRVTSSSSSTSQNAGTSGSSSSQSVRLGGVAAGAADDFVSVQRPSPDRVYTRRNRTAAGVNRPRDRRPTRKVVENAEMYLGTHMCFLLEEPTGIEEALEGAERAQWAEAARSELSSMKENDVWNLIALPTGRKVVDWRWVLRKKMTAEGTVQRYKARLVAKGYTQIRGVDYKETFSSVVAMDSFRAVIALAPAEDWEVQQMDVDTAFLNGSLEEEIYMRQPPGFEKFDSFLKEIGFVESSADDNVYIKKTRESMLVVLLYVDDMLLIGDDKGEVNKLKGVMSSRFKMKDLGEVDMFQAIKVRRDRKQRSVTLSQSRYVQLLLEKFSMVDCKPVDIPMSPGLRLFQDDLRETKGLDVPYRELVGSLMYLMACTRPDLCFAVVTLSQFNDRFQEEHWKLAKQMLHYLQGTKDLGLQYGLDKDPQVLTGSVDTSFGTNAKGRSTTGYCFRLHGGAIHWSSKKQSLVTVSTAEAEYVGMSAAVRRLVKYTKLLGDIIGEEIREVPMQVDNQSAIRIALKPSFRSRRYTSRFITIL</sequence>
<dbReference type="Gene3D" id="3.30.420.10">
    <property type="entry name" value="Ribonuclease H-like superfamily/Ribonuclease H"/>
    <property type="match status" value="1"/>
</dbReference>
<dbReference type="SUPFAM" id="SSF56672">
    <property type="entry name" value="DNA/RNA polymerases"/>
    <property type="match status" value="1"/>
</dbReference>
<dbReference type="InterPro" id="IPR001878">
    <property type="entry name" value="Znf_CCHC"/>
</dbReference>
<comment type="caution">
    <text evidence="15">The sequence shown here is derived from an EMBL/GenBank/DDBJ whole genome shotgun (WGS) entry which is preliminary data.</text>
</comment>
<keyword evidence="9" id="KW-0233">DNA recombination</keyword>
<proteinExistence type="predicted"/>
<dbReference type="InterPro" id="IPR012337">
    <property type="entry name" value="RNaseH-like_sf"/>
</dbReference>
<evidence type="ECO:0000256" key="2">
    <source>
        <dbReference type="ARBA" id="ARBA00022723"/>
    </source>
</evidence>
<dbReference type="EMBL" id="JBJQOH010000007">
    <property type="protein sequence ID" value="KAL3680458.1"/>
    <property type="molecule type" value="Genomic_DNA"/>
</dbReference>
<dbReference type="InterPro" id="IPR036875">
    <property type="entry name" value="Znf_CCHC_sf"/>
</dbReference>
<keyword evidence="11" id="KW-0863">Zinc-finger</keyword>
<dbReference type="GO" id="GO:0006310">
    <property type="term" value="P:DNA recombination"/>
    <property type="evidence" value="ECO:0007669"/>
    <property type="project" value="UniProtKB-KW"/>
</dbReference>
<dbReference type="Proteomes" id="UP001633002">
    <property type="component" value="Unassembled WGS sequence"/>
</dbReference>
<dbReference type="SUPFAM" id="SSF53098">
    <property type="entry name" value="Ribonuclease H-like"/>
    <property type="match status" value="1"/>
</dbReference>
<evidence type="ECO:0000256" key="11">
    <source>
        <dbReference type="PROSITE-ProRule" id="PRU00047"/>
    </source>
</evidence>
<dbReference type="PROSITE" id="PS50158">
    <property type="entry name" value="ZF_CCHC"/>
    <property type="match status" value="1"/>
</dbReference>
<keyword evidence="8" id="KW-0808">Transferase</keyword>
<dbReference type="InterPro" id="IPR039537">
    <property type="entry name" value="Retrotran_Ty1/copia-like"/>
</dbReference>
<keyword evidence="1" id="KW-0540">Nuclease</keyword>
<organism evidence="15 16">
    <name type="scientific">Riccia sorocarpa</name>
    <dbReference type="NCBI Taxonomy" id="122646"/>
    <lineage>
        <taxon>Eukaryota</taxon>
        <taxon>Viridiplantae</taxon>
        <taxon>Streptophyta</taxon>
        <taxon>Embryophyta</taxon>
        <taxon>Marchantiophyta</taxon>
        <taxon>Marchantiopsida</taxon>
        <taxon>Marchantiidae</taxon>
        <taxon>Marchantiales</taxon>
        <taxon>Ricciaceae</taxon>
        <taxon>Riccia</taxon>
    </lineage>
</organism>
<keyword evidence="4" id="KW-0378">Hydrolase</keyword>
<feature type="region of interest" description="Disordered" evidence="12">
    <location>
        <begin position="673"/>
        <end position="702"/>
    </location>
</feature>
<dbReference type="InterPro" id="IPR036397">
    <property type="entry name" value="RNaseH_sf"/>
</dbReference>
<dbReference type="Pfam" id="PF14223">
    <property type="entry name" value="Retrotran_gag_2"/>
    <property type="match status" value="1"/>
</dbReference>
<dbReference type="InterPro" id="IPR013103">
    <property type="entry name" value="RVT_2"/>
</dbReference>
<dbReference type="AlphaFoldDB" id="A0ABD3GMP8"/>
<dbReference type="InterPro" id="IPR057670">
    <property type="entry name" value="SH3_retrovirus"/>
</dbReference>
<feature type="compositionally biased region" description="Low complexity" evidence="12">
    <location>
        <begin position="681"/>
        <end position="702"/>
    </location>
</feature>
<dbReference type="InterPro" id="IPR001584">
    <property type="entry name" value="Integrase_cat-core"/>
</dbReference>
<feature type="domain" description="CCHC-type" evidence="13">
    <location>
        <begin position="256"/>
        <end position="271"/>
    </location>
</feature>
<evidence type="ECO:0000256" key="9">
    <source>
        <dbReference type="ARBA" id="ARBA00023172"/>
    </source>
</evidence>
<dbReference type="InterPro" id="IPR025724">
    <property type="entry name" value="GAG-pre-integrase_dom"/>
</dbReference>
<evidence type="ECO:0000256" key="6">
    <source>
        <dbReference type="ARBA" id="ARBA00022908"/>
    </source>
</evidence>
<dbReference type="GO" id="GO:0004519">
    <property type="term" value="F:endonuclease activity"/>
    <property type="evidence" value="ECO:0007669"/>
    <property type="project" value="UniProtKB-KW"/>
</dbReference>
<dbReference type="InterPro" id="IPR043502">
    <property type="entry name" value="DNA/RNA_pol_sf"/>
</dbReference>
<dbReference type="Gene3D" id="4.10.60.10">
    <property type="entry name" value="Zinc finger, CCHC-type"/>
    <property type="match status" value="1"/>
</dbReference>
<evidence type="ECO:0000259" key="13">
    <source>
        <dbReference type="PROSITE" id="PS50158"/>
    </source>
</evidence>
<dbReference type="PANTHER" id="PTHR42648:SF11">
    <property type="entry name" value="TRANSPOSON TY4-P GAG-POL POLYPROTEIN"/>
    <property type="match status" value="1"/>
</dbReference>
<evidence type="ECO:0000259" key="14">
    <source>
        <dbReference type="PROSITE" id="PS50994"/>
    </source>
</evidence>
<evidence type="ECO:0000256" key="5">
    <source>
        <dbReference type="ARBA" id="ARBA00022842"/>
    </source>
</evidence>
<keyword evidence="11" id="KW-0862">Zinc</keyword>
<dbReference type="GO" id="GO:0016787">
    <property type="term" value="F:hydrolase activity"/>
    <property type="evidence" value="ECO:0007669"/>
    <property type="project" value="UniProtKB-KW"/>
</dbReference>
<evidence type="ECO:0000256" key="4">
    <source>
        <dbReference type="ARBA" id="ARBA00022801"/>
    </source>
</evidence>
<feature type="domain" description="Integrase catalytic" evidence="14">
    <location>
        <begin position="377"/>
        <end position="561"/>
    </location>
</feature>
<dbReference type="GO" id="GO:0015074">
    <property type="term" value="P:DNA integration"/>
    <property type="evidence" value="ECO:0007669"/>
    <property type="project" value="UniProtKB-KW"/>
</dbReference>
<dbReference type="GO" id="GO:0008270">
    <property type="term" value="F:zinc ion binding"/>
    <property type="evidence" value="ECO:0007669"/>
    <property type="project" value="UniProtKB-KW"/>
</dbReference>
<dbReference type="GO" id="GO:0003964">
    <property type="term" value="F:RNA-directed DNA polymerase activity"/>
    <property type="evidence" value="ECO:0007669"/>
    <property type="project" value="UniProtKB-KW"/>
</dbReference>
<keyword evidence="5" id="KW-0460">Magnesium</keyword>
<dbReference type="GO" id="GO:0003887">
    <property type="term" value="F:DNA-directed DNA polymerase activity"/>
    <property type="evidence" value="ECO:0007669"/>
    <property type="project" value="UniProtKB-KW"/>
</dbReference>
<evidence type="ECO:0000256" key="10">
    <source>
        <dbReference type="ARBA" id="ARBA00023268"/>
    </source>
</evidence>
<evidence type="ECO:0000313" key="15">
    <source>
        <dbReference type="EMBL" id="KAL3680458.1"/>
    </source>
</evidence>
<keyword evidence="10" id="KW-0511">Multifunctional enzyme</keyword>
<keyword evidence="8" id="KW-0239">DNA-directed DNA polymerase</keyword>
<evidence type="ECO:0000313" key="16">
    <source>
        <dbReference type="Proteomes" id="UP001633002"/>
    </source>
</evidence>
<evidence type="ECO:0000256" key="8">
    <source>
        <dbReference type="ARBA" id="ARBA00022932"/>
    </source>
</evidence>
<keyword evidence="16" id="KW-1185">Reference proteome</keyword>
<keyword evidence="3" id="KW-0255">Endonuclease</keyword>
<dbReference type="Pfam" id="PF07727">
    <property type="entry name" value="RVT_2"/>
    <property type="match status" value="2"/>
</dbReference>
<keyword evidence="7" id="KW-0695">RNA-directed DNA polymerase</keyword>
<feature type="region of interest" description="Disordered" evidence="12">
    <location>
        <begin position="211"/>
        <end position="248"/>
    </location>
</feature>
<feature type="compositionally biased region" description="Basic and acidic residues" evidence="12">
    <location>
        <begin position="214"/>
        <end position="225"/>
    </location>
</feature>
<dbReference type="Pfam" id="PF25597">
    <property type="entry name" value="SH3_retrovirus"/>
    <property type="match status" value="1"/>
</dbReference>
<accession>A0ABD3GMP8</accession>
<evidence type="ECO:0000256" key="3">
    <source>
        <dbReference type="ARBA" id="ARBA00022759"/>
    </source>
</evidence>
<keyword evidence="8" id="KW-0548">Nucleotidyltransferase</keyword>